<evidence type="ECO:0000313" key="2">
    <source>
        <dbReference type="EnsemblMetazoa" id="XP_014261858.1"/>
    </source>
</evidence>
<dbReference type="AlphaFoldDB" id="A0A8I6S9D8"/>
<proteinExistence type="predicted"/>
<evidence type="ECO:0000256" key="1">
    <source>
        <dbReference type="SAM" id="SignalP"/>
    </source>
</evidence>
<evidence type="ECO:0000313" key="3">
    <source>
        <dbReference type="Proteomes" id="UP000494040"/>
    </source>
</evidence>
<dbReference type="Proteomes" id="UP000494040">
    <property type="component" value="Unassembled WGS sequence"/>
</dbReference>
<name>A0A8I6S9D8_CIMLE</name>
<reference evidence="2" key="1">
    <citation type="submission" date="2022-01" db="UniProtKB">
        <authorList>
            <consortium name="EnsemblMetazoa"/>
        </authorList>
    </citation>
    <scope>IDENTIFICATION</scope>
</reference>
<dbReference type="EnsemblMetazoa" id="XM_014406373.2">
    <property type="protein sequence ID" value="XP_014261859.1"/>
    <property type="gene ID" value="LOC106673963"/>
</dbReference>
<dbReference type="KEGG" id="clec:106673963"/>
<accession>A0A8I6S9D8</accession>
<keyword evidence="1" id="KW-0732">Signal</keyword>
<sequence length="123" mass="14006">MREVVMVPLKNLLLTGLLFLMTLGNVTTEVEEKFQVQEATKSTGSAVVAWKDLYFLKSVLDVLMCFKPFEPPTLSKFDAFGTEATPKCLAEMQNEMSEKAGFFINWGIRYITMFFVVYVINQV</sequence>
<feature type="signal peptide" evidence="1">
    <location>
        <begin position="1"/>
        <end position="28"/>
    </location>
</feature>
<dbReference type="EnsemblMetazoa" id="XM_014406372.2">
    <property type="protein sequence ID" value="XP_014261858.1"/>
    <property type="gene ID" value="LOC106673963"/>
</dbReference>
<keyword evidence="3" id="KW-1185">Reference proteome</keyword>
<feature type="chain" id="PRO_5036432551" evidence="1">
    <location>
        <begin position="29"/>
        <end position="123"/>
    </location>
</feature>
<dbReference type="RefSeq" id="XP_014261859.1">
    <property type="nucleotide sequence ID" value="XM_014406373.2"/>
</dbReference>
<dbReference type="GeneID" id="106673963"/>
<dbReference type="RefSeq" id="XP_014261858.1">
    <property type="nucleotide sequence ID" value="XM_014406372.2"/>
</dbReference>
<organism evidence="2 3">
    <name type="scientific">Cimex lectularius</name>
    <name type="common">Bed bug</name>
    <name type="synonym">Acanthia lectularia</name>
    <dbReference type="NCBI Taxonomy" id="79782"/>
    <lineage>
        <taxon>Eukaryota</taxon>
        <taxon>Metazoa</taxon>
        <taxon>Ecdysozoa</taxon>
        <taxon>Arthropoda</taxon>
        <taxon>Hexapoda</taxon>
        <taxon>Insecta</taxon>
        <taxon>Pterygota</taxon>
        <taxon>Neoptera</taxon>
        <taxon>Paraneoptera</taxon>
        <taxon>Hemiptera</taxon>
        <taxon>Heteroptera</taxon>
        <taxon>Panheteroptera</taxon>
        <taxon>Cimicomorpha</taxon>
        <taxon>Cimicidae</taxon>
        <taxon>Cimex</taxon>
    </lineage>
</organism>
<protein>
    <submittedName>
        <fullName evidence="2">Uncharacterized protein</fullName>
    </submittedName>
</protein>